<dbReference type="InterPro" id="IPR002586">
    <property type="entry name" value="CobQ/CobB/MinD/ParA_Nub-bd_dom"/>
</dbReference>
<gene>
    <name evidence="2" type="ORF">K8I29_14935</name>
</gene>
<dbReference type="SUPFAM" id="SSF52540">
    <property type="entry name" value="P-loop containing nucleoside triphosphate hydrolases"/>
    <property type="match status" value="1"/>
</dbReference>
<dbReference type="GO" id="GO:0005524">
    <property type="term" value="F:ATP binding"/>
    <property type="evidence" value="ECO:0007669"/>
    <property type="project" value="TreeGrafter"/>
</dbReference>
<sequence length="255" mass="27905">MAFTIAFAGKGGTGKTSLAGLTIKYLIGRRRGPVLAVDADSNSCLNEALGLEIHATIGKLREESLQAVRSGGERPGGMSMEQLFDYQVQQSIIESQGFDLMVMGRPEGPGCYCAANNIIRKYTDLLSDKYPYVVIDNEAGMEHLSRRTTHQIDLLIIVSDPTVKGVLTAKRINELVDELQLAVERRVLIINRVTGIGSEELRKMAEQSNISIAGLVPQDEMVSKFDLEGKPVFRLPDDARSVQAVFGILDTLQIP</sequence>
<accession>A0A953JGG7</accession>
<proteinExistence type="predicted"/>
<dbReference type="GO" id="GO:0009898">
    <property type="term" value="C:cytoplasmic side of plasma membrane"/>
    <property type="evidence" value="ECO:0007669"/>
    <property type="project" value="TreeGrafter"/>
</dbReference>
<organism evidence="2 3">
    <name type="scientific">Candidatus Nitrobium versatile</name>
    <dbReference type="NCBI Taxonomy" id="2884831"/>
    <lineage>
        <taxon>Bacteria</taxon>
        <taxon>Pseudomonadati</taxon>
        <taxon>Nitrospirota</taxon>
        <taxon>Nitrospiria</taxon>
        <taxon>Nitrospirales</taxon>
        <taxon>Nitrospiraceae</taxon>
        <taxon>Candidatus Nitrobium</taxon>
    </lineage>
</organism>
<evidence type="ECO:0000259" key="1">
    <source>
        <dbReference type="Pfam" id="PF01656"/>
    </source>
</evidence>
<dbReference type="GO" id="GO:0016887">
    <property type="term" value="F:ATP hydrolysis activity"/>
    <property type="evidence" value="ECO:0007669"/>
    <property type="project" value="TreeGrafter"/>
</dbReference>
<dbReference type="InterPro" id="IPR050625">
    <property type="entry name" value="ParA/MinD_ATPase"/>
</dbReference>
<dbReference type="InterPro" id="IPR027417">
    <property type="entry name" value="P-loop_NTPase"/>
</dbReference>
<dbReference type="EMBL" id="JAIOIV010000118">
    <property type="protein sequence ID" value="MBZ0157491.1"/>
    <property type="molecule type" value="Genomic_DNA"/>
</dbReference>
<name>A0A953JGG7_9BACT</name>
<dbReference type="Proteomes" id="UP000705867">
    <property type="component" value="Unassembled WGS sequence"/>
</dbReference>
<dbReference type="Pfam" id="PF01656">
    <property type="entry name" value="CbiA"/>
    <property type="match status" value="1"/>
</dbReference>
<dbReference type="AlphaFoldDB" id="A0A953JGG7"/>
<feature type="domain" description="CobQ/CobB/MinD/ParA nucleotide binding" evidence="1">
    <location>
        <begin position="6"/>
        <end position="232"/>
    </location>
</feature>
<reference evidence="2" key="1">
    <citation type="journal article" date="2021" name="bioRxiv">
        <title>Unraveling nitrogen, sulfur and carbon metabolic pathways and microbial community transcriptional responses to substrate deprivation and toxicity stresses in a bioreactor mimicking anoxic brackish coastal sediment conditions.</title>
        <authorList>
            <person name="Martins P.D."/>
            <person name="Echeveste M.J."/>
            <person name="Arshad A."/>
            <person name="Kurth J."/>
            <person name="Ouboter H."/>
            <person name="Jetten M.S.M."/>
            <person name="Welte C.U."/>
        </authorList>
    </citation>
    <scope>NUCLEOTIDE SEQUENCE</scope>
    <source>
        <strain evidence="2">MAG_39</strain>
    </source>
</reference>
<dbReference type="Gene3D" id="3.40.50.300">
    <property type="entry name" value="P-loop containing nucleotide triphosphate hydrolases"/>
    <property type="match status" value="1"/>
</dbReference>
<dbReference type="PANTHER" id="PTHR43384:SF7">
    <property type="entry name" value="CARBON-MONOXIDE DEHYDROGENASE ACCESSORY PROTEIN"/>
    <property type="match status" value="1"/>
</dbReference>
<dbReference type="PANTHER" id="PTHR43384">
    <property type="entry name" value="SEPTUM SITE-DETERMINING PROTEIN MIND HOMOLOG, CHLOROPLASTIC-RELATED"/>
    <property type="match status" value="1"/>
</dbReference>
<dbReference type="GO" id="GO:0005829">
    <property type="term" value="C:cytosol"/>
    <property type="evidence" value="ECO:0007669"/>
    <property type="project" value="TreeGrafter"/>
</dbReference>
<dbReference type="InterPro" id="IPR014433">
    <property type="entry name" value="CooC"/>
</dbReference>
<protein>
    <submittedName>
        <fullName evidence="2">Carbon monoxide dehydrogenase</fullName>
    </submittedName>
</protein>
<dbReference type="GO" id="GO:0051782">
    <property type="term" value="P:negative regulation of cell division"/>
    <property type="evidence" value="ECO:0007669"/>
    <property type="project" value="TreeGrafter"/>
</dbReference>
<dbReference type="PIRSF" id="PIRSF005647">
    <property type="entry name" value="CooC"/>
    <property type="match status" value="1"/>
</dbReference>
<evidence type="ECO:0000313" key="3">
    <source>
        <dbReference type="Proteomes" id="UP000705867"/>
    </source>
</evidence>
<evidence type="ECO:0000313" key="2">
    <source>
        <dbReference type="EMBL" id="MBZ0157491.1"/>
    </source>
</evidence>
<comment type="caution">
    <text evidence="2">The sequence shown here is derived from an EMBL/GenBank/DDBJ whole genome shotgun (WGS) entry which is preliminary data.</text>
</comment>
<reference evidence="2" key="2">
    <citation type="submission" date="2021-08" db="EMBL/GenBank/DDBJ databases">
        <authorList>
            <person name="Dalcin Martins P."/>
        </authorList>
    </citation>
    <scope>NUCLEOTIDE SEQUENCE</scope>
    <source>
        <strain evidence="2">MAG_39</strain>
    </source>
</reference>